<evidence type="ECO:0000259" key="5">
    <source>
        <dbReference type="Pfam" id="PF07992"/>
    </source>
</evidence>
<dbReference type="HOGENOM" id="CLU_019845_2_0_1"/>
<keyword evidence="3" id="KW-0274">FAD</keyword>
<dbReference type="EMBL" id="KN840798">
    <property type="protein sequence ID" value="KIP01404.1"/>
    <property type="molecule type" value="Genomic_DNA"/>
</dbReference>
<organism evidence="6 7">
    <name type="scientific">Phlebiopsis gigantea (strain 11061_1 CR5-6)</name>
    <name type="common">White-rot fungus</name>
    <name type="synonym">Peniophora gigantea</name>
    <dbReference type="NCBI Taxonomy" id="745531"/>
    <lineage>
        <taxon>Eukaryota</taxon>
        <taxon>Fungi</taxon>
        <taxon>Dikarya</taxon>
        <taxon>Basidiomycota</taxon>
        <taxon>Agaricomycotina</taxon>
        <taxon>Agaricomycetes</taxon>
        <taxon>Polyporales</taxon>
        <taxon>Phanerochaetaceae</taxon>
        <taxon>Phlebiopsis</taxon>
    </lineage>
</organism>
<evidence type="ECO:0000313" key="7">
    <source>
        <dbReference type="Proteomes" id="UP000053257"/>
    </source>
</evidence>
<dbReference type="InterPro" id="IPR036188">
    <property type="entry name" value="FAD/NAD-bd_sf"/>
</dbReference>
<reference evidence="6 7" key="1">
    <citation type="journal article" date="2014" name="PLoS Genet.">
        <title>Analysis of the Phlebiopsis gigantea genome, transcriptome and secretome provides insight into its pioneer colonization strategies of wood.</title>
        <authorList>
            <person name="Hori C."/>
            <person name="Ishida T."/>
            <person name="Igarashi K."/>
            <person name="Samejima M."/>
            <person name="Suzuki H."/>
            <person name="Master E."/>
            <person name="Ferreira P."/>
            <person name="Ruiz-Duenas F.J."/>
            <person name="Held B."/>
            <person name="Canessa P."/>
            <person name="Larrondo L.F."/>
            <person name="Schmoll M."/>
            <person name="Druzhinina I.S."/>
            <person name="Kubicek C.P."/>
            <person name="Gaskell J.A."/>
            <person name="Kersten P."/>
            <person name="St John F."/>
            <person name="Glasner J."/>
            <person name="Sabat G."/>
            <person name="Splinter BonDurant S."/>
            <person name="Syed K."/>
            <person name="Yadav J."/>
            <person name="Mgbeahuruike A.C."/>
            <person name="Kovalchuk A."/>
            <person name="Asiegbu F.O."/>
            <person name="Lackner G."/>
            <person name="Hoffmeister D."/>
            <person name="Rencoret J."/>
            <person name="Gutierrez A."/>
            <person name="Sun H."/>
            <person name="Lindquist E."/>
            <person name="Barry K."/>
            <person name="Riley R."/>
            <person name="Grigoriev I.V."/>
            <person name="Henrissat B."/>
            <person name="Kues U."/>
            <person name="Berka R.M."/>
            <person name="Martinez A.T."/>
            <person name="Covert S.F."/>
            <person name="Blanchette R.A."/>
            <person name="Cullen D."/>
        </authorList>
    </citation>
    <scope>NUCLEOTIDE SEQUENCE [LARGE SCALE GENOMIC DNA]</scope>
    <source>
        <strain evidence="6 7">11061_1 CR5-6</strain>
    </source>
</reference>
<dbReference type="Pfam" id="PF07992">
    <property type="entry name" value="Pyr_redox_2"/>
    <property type="match status" value="1"/>
</dbReference>
<dbReference type="AlphaFoldDB" id="A0A0C3NA96"/>
<gene>
    <name evidence="6" type="ORF">PHLGIDRAFT_80620</name>
</gene>
<dbReference type="OrthoDB" id="202203at2759"/>
<dbReference type="Proteomes" id="UP000053257">
    <property type="component" value="Unassembled WGS sequence"/>
</dbReference>
<protein>
    <recommendedName>
        <fullName evidence="5">FAD/NAD(P)-binding domain-containing protein</fullName>
    </recommendedName>
</protein>
<dbReference type="PRINTS" id="PR00368">
    <property type="entry name" value="FADPNR"/>
</dbReference>
<proteinExistence type="inferred from homology"/>
<dbReference type="Gene3D" id="3.50.50.100">
    <property type="match status" value="1"/>
</dbReference>
<dbReference type="STRING" id="745531.A0A0C3NA96"/>
<evidence type="ECO:0000313" key="6">
    <source>
        <dbReference type="EMBL" id="KIP01404.1"/>
    </source>
</evidence>
<evidence type="ECO:0000256" key="1">
    <source>
        <dbReference type="ARBA" id="ARBA00006442"/>
    </source>
</evidence>
<evidence type="ECO:0000256" key="2">
    <source>
        <dbReference type="ARBA" id="ARBA00022630"/>
    </source>
</evidence>
<accession>A0A0C3NA96</accession>
<name>A0A0C3NA96_PHLG1</name>
<dbReference type="GO" id="GO:0005737">
    <property type="term" value="C:cytoplasm"/>
    <property type="evidence" value="ECO:0007669"/>
    <property type="project" value="TreeGrafter"/>
</dbReference>
<dbReference type="SUPFAM" id="SSF51905">
    <property type="entry name" value="FAD/NAD(P)-binding domain"/>
    <property type="match status" value="1"/>
</dbReference>
<keyword evidence="2" id="KW-0285">Flavoprotein</keyword>
<dbReference type="InterPro" id="IPR023753">
    <property type="entry name" value="FAD/NAD-binding_dom"/>
</dbReference>
<dbReference type="PRINTS" id="PR00411">
    <property type="entry name" value="PNDRDTASEI"/>
</dbReference>
<keyword evidence="7" id="KW-1185">Reference proteome</keyword>
<evidence type="ECO:0000256" key="3">
    <source>
        <dbReference type="ARBA" id="ARBA00022827"/>
    </source>
</evidence>
<feature type="domain" description="FAD/NAD(P)-binding" evidence="5">
    <location>
        <begin position="12"/>
        <end position="298"/>
    </location>
</feature>
<dbReference type="GO" id="GO:0004174">
    <property type="term" value="F:electron-transferring-flavoprotein dehydrogenase activity"/>
    <property type="evidence" value="ECO:0007669"/>
    <property type="project" value="TreeGrafter"/>
</dbReference>
<comment type="similarity">
    <text evidence="1">Belongs to the FAD-dependent oxidoreductase family.</text>
</comment>
<dbReference type="PANTHER" id="PTHR43735">
    <property type="entry name" value="APOPTOSIS-INDUCING FACTOR 1"/>
    <property type="match status" value="1"/>
</dbReference>
<dbReference type="GO" id="GO:0050660">
    <property type="term" value="F:flavin adenine dinucleotide binding"/>
    <property type="evidence" value="ECO:0007669"/>
    <property type="project" value="TreeGrafter"/>
</dbReference>
<dbReference type="PANTHER" id="PTHR43735:SF3">
    <property type="entry name" value="FERROPTOSIS SUPPRESSOR PROTEIN 1"/>
    <property type="match status" value="1"/>
</dbReference>
<evidence type="ECO:0000256" key="4">
    <source>
        <dbReference type="ARBA" id="ARBA00023002"/>
    </source>
</evidence>
<sequence length="378" mass="40806">MSYKKSDASKKNVVVVGGGYANVHVVNYLEKTLDRARFNLVLVNPRPYYVHLIASLRVAVTAEGHLEDEALIPYDKLPAVTLVQGKVTAIEEAAPGKGGVLVLEGGERVEYVALVLGTGSTWTGTTDFPDTDADIREHLRSWRAAFSKAKNVVIVGGGAVGIELSGEILDAYPRTKVTIVHGGEHLLNDTYPDRFRKNIEDRVRKRGVAVVDEDYIDNFPEPNTTADVTTRRGKVLKSVDLVVPAFGARPNTTFINSLGAGVLTEEGFVKVKPTLELPAHPGVFAVGDILDWKEQKQAGKVMGHAAAVAANLVSFLDGRPQTKVYKGSPEMIVVPIGKAHGAGYLGFLWGITLGSWFTSLVKGKTLLLPMAKGKLHYA</sequence>
<keyword evidence="4" id="KW-0560">Oxidoreductase</keyword>